<dbReference type="FunFam" id="3.40.1110.10:FF:000090">
    <property type="entry name" value="Phospholipid-transporting ATPase"/>
    <property type="match status" value="1"/>
</dbReference>
<feature type="domain" description="P-type ATPase N-terminal" evidence="18">
    <location>
        <begin position="137"/>
        <end position="194"/>
    </location>
</feature>
<evidence type="ECO:0000256" key="14">
    <source>
        <dbReference type="PIRSR" id="PIRSR606539-2"/>
    </source>
</evidence>
<evidence type="ECO:0000256" key="3">
    <source>
        <dbReference type="ARBA" id="ARBA00022692"/>
    </source>
</evidence>
<dbReference type="GeneID" id="80920507"/>
<feature type="transmembrane region" description="Helical" evidence="16">
    <location>
        <begin position="499"/>
        <end position="523"/>
    </location>
</feature>
<comment type="similarity">
    <text evidence="2 16">Belongs to the cation transport ATPase (P-type) (TC 3.A.3) family. Type IV subfamily.</text>
</comment>
<dbReference type="InterPro" id="IPR023214">
    <property type="entry name" value="HAD_sf"/>
</dbReference>
<feature type="binding site" evidence="14">
    <location>
        <position position="1118"/>
    </location>
    <ligand>
        <name>ATP</name>
        <dbReference type="ChEBI" id="CHEBI:30616"/>
    </ligand>
</feature>
<feature type="active site" description="4-aspartylphosphate intermediate" evidence="13">
    <location>
        <position position="569"/>
    </location>
</feature>
<dbReference type="GO" id="GO:0000287">
    <property type="term" value="F:magnesium ion binding"/>
    <property type="evidence" value="ECO:0007669"/>
    <property type="project" value="UniProtKB-UniRule"/>
</dbReference>
<dbReference type="SUPFAM" id="SSF81665">
    <property type="entry name" value="Calcium ATPase, transmembrane domain M"/>
    <property type="match status" value="1"/>
</dbReference>
<feature type="region of interest" description="Disordered" evidence="17">
    <location>
        <begin position="38"/>
        <end position="73"/>
    </location>
</feature>
<evidence type="ECO:0000256" key="11">
    <source>
        <dbReference type="ARBA" id="ARBA00034036"/>
    </source>
</evidence>
<dbReference type="InterPro" id="IPR008250">
    <property type="entry name" value="ATPase_P-typ_transduc_dom_A_sf"/>
</dbReference>
<dbReference type="NCBIfam" id="TIGR01652">
    <property type="entry name" value="ATPase-Plipid"/>
    <property type="match status" value="1"/>
</dbReference>
<dbReference type="Gene3D" id="3.40.50.1000">
    <property type="entry name" value="HAD superfamily/HAD-like"/>
    <property type="match status" value="2"/>
</dbReference>
<reference evidence="20" key="1">
    <citation type="submission" date="2022-10" db="EMBL/GenBank/DDBJ databases">
        <authorList>
            <person name="Byrne P K."/>
        </authorList>
    </citation>
    <scope>NUCLEOTIDE SEQUENCE</scope>
    <source>
        <strain evidence="20">IFO1815</strain>
    </source>
</reference>
<feature type="binding site" evidence="15">
    <location>
        <position position="1237"/>
    </location>
    <ligand>
        <name>Mg(2+)</name>
        <dbReference type="ChEBI" id="CHEBI:18420"/>
    </ligand>
</feature>
<dbReference type="InterPro" id="IPR032630">
    <property type="entry name" value="P_typ_ATPase_c"/>
</dbReference>
<feature type="binding site" evidence="14">
    <location>
        <position position="769"/>
    </location>
    <ligand>
        <name>ATP</name>
        <dbReference type="ChEBI" id="CHEBI:30616"/>
    </ligand>
</feature>
<dbReference type="SUPFAM" id="SSF56784">
    <property type="entry name" value="HAD-like"/>
    <property type="match status" value="1"/>
</dbReference>
<dbReference type="PANTHER" id="PTHR24092:SF174">
    <property type="entry name" value="PHOSPHOLIPID-TRANSPORTING ATPASE DNF3-RELATED"/>
    <property type="match status" value="1"/>
</dbReference>
<accession>A0AA35IRL9</accession>
<feature type="region of interest" description="Disordered" evidence="17">
    <location>
        <begin position="1558"/>
        <end position="1588"/>
    </location>
</feature>
<feature type="binding site" evidence="15">
    <location>
        <position position="571"/>
    </location>
    <ligand>
        <name>Mg(2+)</name>
        <dbReference type="ChEBI" id="CHEBI:18420"/>
    </ligand>
</feature>
<dbReference type="InterPro" id="IPR036412">
    <property type="entry name" value="HAD-like_sf"/>
</dbReference>
<evidence type="ECO:0000256" key="5">
    <source>
        <dbReference type="ARBA" id="ARBA00022741"/>
    </source>
</evidence>
<feature type="binding site" evidence="14">
    <location>
        <position position="1120"/>
    </location>
    <ligand>
        <name>ATP</name>
        <dbReference type="ChEBI" id="CHEBI:30616"/>
    </ligand>
</feature>
<dbReference type="EMBL" id="OX365769">
    <property type="protein sequence ID" value="CAI4035633.1"/>
    <property type="molecule type" value="Genomic_DNA"/>
</dbReference>
<dbReference type="InterPro" id="IPR023298">
    <property type="entry name" value="ATPase_P-typ_TM_dom_sf"/>
</dbReference>
<evidence type="ECO:0000256" key="4">
    <source>
        <dbReference type="ARBA" id="ARBA00022723"/>
    </source>
</evidence>
<keyword evidence="4 15" id="KW-0479">Metal-binding</keyword>
<feature type="compositionally biased region" description="Polar residues" evidence="17">
    <location>
        <begin position="1558"/>
        <end position="1577"/>
    </location>
</feature>
<feature type="binding site" evidence="14">
    <location>
        <position position="842"/>
    </location>
    <ligand>
        <name>ATP</name>
        <dbReference type="ChEBI" id="CHEBI:30616"/>
    </ligand>
</feature>
<dbReference type="PANTHER" id="PTHR24092">
    <property type="entry name" value="PROBABLE PHOSPHOLIPID-TRANSPORTING ATPASE"/>
    <property type="match status" value="1"/>
</dbReference>
<dbReference type="EC" id="7.6.2.1" evidence="16"/>
<dbReference type="NCBIfam" id="TIGR01494">
    <property type="entry name" value="ATPase_P-type"/>
    <property type="match status" value="1"/>
</dbReference>
<dbReference type="RefSeq" id="XP_056078753.1">
    <property type="nucleotide sequence ID" value="XM_056224879.1"/>
</dbReference>
<dbReference type="GO" id="GO:0032456">
    <property type="term" value="P:endocytic recycling"/>
    <property type="evidence" value="ECO:0007669"/>
    <property type="project" value="TreeGrafter"/>
</dbReference>
<feature type="binding site" evidence="14">
    <location>
        <position position="1236"/>
    </location>
    <ligand>
        <name>ATP</name>
        <dbReference type="ChEBI" id="CHEBI:30616"/>
    </ligand>
</feature>
<feature type="domain" description="P-type ATPase C-terminal" evidence="19">
    <location>
        <begin position="1260"/>
        <end position="1508"/>
    </location>
</feature>
<evidence type="ECO:0000256" key="17">
    <source>
        <dbReference type="SAM" id="MobiDB-lite"/>
    </source>
</evidence>
<name>A0AA35IRL9_SACMI</name>
<evidence type="ECO:0000256" key="6">
    <source>
        <dbReference type="ARBA" id="ARBA00022840"/>
    </source>
</evidence>
<dbReference type="FunFam" id="3.40.50.1000:FF:000172">
    <property type="entry name" value="Phospholipid-transporting ATPase"/>
    <property type="match status" value="1"/>
</dbReference>
<feature type="binding site" evidence="14">
    <location>
        <position position="1206"/>
    </location>
    <ligand>
        <name>ATP</name>
        <dbReference type="ChEBI" id="CHEBI:30616"/>
    </ligand>
</feature>
<evidence type="ECO:0000256" key="16">
    <source>
        <dbReference type="RuleBase" id="RU362033"/>
    </source>
</evidence>
<evidence type="ECO:0000259" key="18">
    <source>
        <dbReference type="Pfam" id="PF16209"/>
    </source>
</evidence>
<organism evidence="20 21">
    <name type="scientific">Saccharomyces mikatae IFO 1815</name>
    <dbReference type="NCBI Taxonomy" id="226126"/>
    <lineage>
        <taxon>Eukaryota</taxon>
        <taxon>Fungi</taxon>
        <taxon>Dikarya</taxon>
        <taxon>Ascomycota</taxon>
        <taxon>Saccharomycotina</taxon>
        <taxon>Saccharomycetes</taxon>
        <taxon>Saccharomycetales</taxon>
        <taxon>Saccharomycetaceae</taxon>
        <taxon>Saccharomyces</taxon>
    </lineage>
</organism>
<dbReference type="Proteomes" id="UP001161438">
    <property type="component" value="Chromosome 13"/>
</dbReference>
<feature type="binding site" evidence="14">
    <location>
        <position position="1119"/>
    </location>
    <ligand>
        <name>ATP</name>
        <dbReference type="ChEBI" id="CHEBI:30616"/>
    </ligand>
</feature>
<evidence type="ECO:0000256" key="15">
    <source>
        <dbReference type="PIRSR" id="PIRSR606539-3"/>
    </source>
</evidence>
<protein>
    <recommendedName>
        <fullName evidence="16">Phospholipid-transporting ATPase</fullName>
        <ecNumber evidence="16">7.6.2.1</ecNumber>
    </recommendedName>
</protein>
<feature type="binding site" evidence="14">
    <location>
        <position position="569"/>
    </location>
    <ligand>
        <name>ATP</name>
        <dbReference type="ChEBI" id="CHEBI:30616"/>
    </ligand>
</feature>
<dbReference type="GO" id="GO:0005524">
    <property type="term" value="F:ATP binding"/>
    <property type="evidence" value="ECO:0007669"/>
    <property type="project" value="UniProtKB-UniRule"/>
</dbReference>
<feature type="transmembrane region" description="Helical" evidence="16">
    <location>
        <begin position="1434"/>
        <end position="1458"/>
    </location>
</feature>
<dbReference type="GO" id="GO:0016887">
    <property type="term" value="F:ATP hydrolysis activity"/>
    <property type="evidence" value="ECO:0007669"/>
    <property type="project" value="InterPro"/>
</dbReference>
<keyword evidence="8 16" id="KW-1278">Translocase</keyword>
<feature type="transmembrane region" description="Helical" evidence="16">
    <location>
        <begin position="1405"/>
        <end position="1422"/>
    </location>
</feature>
<evidence type="ECO:0000313" key="20">
    <source>
        <dbReference type="EMBL" id="CAI4035633.1"/>
    </source>
</evidence>
<evidence type="ECO:0000256" key="2">
    <source>
        <dbReference type="ARBA" id="ARBA00008109"/>
    </source>
</evidence>
<feature type="binding site" evidence="14">
    <location>
        <position position="571"/>
    </location>
    <ligand>
        <name>ATP</name>
        <dbReference type="ChEBI" id="CHEBI:30616"/>
    </ligand>
</feature>
<comment type="subcellular location">
    <subcellularLocation>
        <location evidence="1 16">Membrane</location>
        <topology evidence="1 16">Multi-pass membrane protein</topology>
    </subcellularLocation>
</comment>
<dbReference type="GO" id="GO:0140346">
    <property type="term" value="F:phosphatidylserine flippase activity"/>
    <property type="evidence" value="ECO:0007669"/>
    <property type="project" value="UniProtKB-ARBA"/>
</dbReference>
<comment type="catalytic activity">
    <reaction evidence="12">
        <text>a 1,2-diacyl-sn-glycero-3-phosphoethanolamine(out) + ATP + H2O = a 1,2-diacyl-sn-glycero-3-phosphoethanolamine(in) + ADP + phosphate + H(+)</text>
        <dbReference type="Rhea" id="RHEA:66132"/>
        <dbReference type="ChEBI" id="CHEBI:15377"/>
        <dbReference type="ChEBI" id="CHEBI:15378"/>
        <dbReference type="ChEBI" id="CHEBI:30616"/>
        <dbReference type="ChEBI" id="CHEBI:43474"/>
        <dbReference type="ChEBI" id="CHEBI:64612"/>
        <dbReference type="ChEBI" id="CHEBI:456216"/>
    </reaction>
    <physiologicalReaction direction="left-to-right" evidence="12">
        <dbReference type="Rhea" id="RHEA:66133"/>
    </physiologicalReaction>
</comment>
<dbReference type="Pfam" id="PF16209">
    <property type="entry name" value="PhoLip_ATPase_N"/>
    <property type="match status" value="1"/>
</dbReference>
<evidence type="ECO:0000256" key="8">
    <source>
        <dbReference type="ARBA" id="ARBA00022967"/>
    </source>
</evidence>
<keyword evidence="3 16" id="KW-0812">Transmembrane</keyword>
<feature type="transmembrane region" description="Helical" evidence="16">
    <location>
        <begin position="1323"/>
        <end position="1343"/>
    </location>
</feature>
<keyword evidence="10 16" id="KW-0472">Membrane</keyword>
<feature type="binding site" evidence="14">
    <location>
        <position position="1212"/>
    </location>
    <ligand>
        <name>ATP</name>
        <dbReference type="ChEBI" id="CHEBI:30616"/>
    </ligand>
</feature>
<feature type="binding site" evidence="14">
    <location>
        <position position="817"/>
    </location>
    <ligand>
        <name>ATP</name>
        <dbReference type="ChEBI" id="CHEBI:30616"/>
    </ligand>
</feature>
<dbReference type="Pfam" id="PF00702">
    <property type="entry name" value="Hydrolase"/>
    <property type="match status" value="1"/>
</dbReference>
<dbReference type="InterPro" id="IPR023299">
    <property type="entry name" value="ATPase_P-typ_cyto_dom_N"/>
</dbReference>
<proteinExistence type="inferred from homology"/>
<dbReference type="InterPro" id="IPR001757">
    <property type="entry name" value="P_typ_ATPase"/>
</dbReference>
<feature type="binding site" evidence="15">
    <location>
        <position position="1233"/>
    </location>
    <ligand>
        <name>Mg(2+)</name>
        <dbReference type="ChEBI" id="CHEBI:18420"/>
    </ligand>
</feature>
<evidence type="ECO:0000256" key="7">
    <source>
        <dbReference type="ARBA" id="ARBA00022842"/>
    </source>
</evidence>
<comment type="cofactor">
    <cofactor evidence="15">
        <name>Mg(2+)</name>
        <dbReference type="ChEBI" id="CHEBI:18420"/>
    </cofactor>
</comment>
<evidence type="ECO:0000256" key="9">
    <source>
        <dbReference type="ARBA" id="ARBA00022989"/>
    </source>
</evidence>
<feature type="transmembrane region" description="Helical" evidence="16">
    <location>
        <begin position="455"/>
        <end position="479"/>
    </location>
</feature>
<feature type="binding site" evidence="14">
    <location>
        <position position="570"/>
    </location>
    <ligand>
        <name>ATP</name>
        <dbReference type="ChEBI" id="CHEBI:30616"/>
    </ligand>
</feature>
<dbReference type="GO" id="GO:0006892">
    <property type="term" value="P:post-Golgi vesicle-mediated transport"/>
    <property type="evidence" value="ECO:0007669"/>
    <property type="project" value="TreeGrafter"/>
</dbReference>
<dbReference type="Gene3D" id="3.40.1110.10">
    <property type="entry name" value="Calcium-transporting ATPase, cytoplasmic domain N"/>
    <property type="match status" value="2"/>
</dbReference>
<dbReference type="GO" id="GO:0005802">
    <property type="term" value="C:trans-Golgi network"/>
    <property type="evidence" value="ECO:0007669"/>
    <property type="project" value="TreeGrafter"/>
</dbReference>
<dbReference type="Gene3D" id="2.70.150.10">
    <property type="entry name" value="Calcium-transporting ATPase, cytoplasmic transduction domain A"/>
    <property type="match status" value="2"/>
</dbReference>
<evidence type="ECO:0000313" key="21">
    <source>
        <dbReference type="Proteomes" id="UP001161438"/>
    </source>
</evidence>
<dbReference type="SUPFAM" id="SSF81653">
    <property type="entry name" value="Calcium ATPase, transduction domain A"/>
    <property type="match status" value="1"/>
</dbReference>
<feature type="binding site" evidence="15">
    <location>
        <position position="569"/>
    </location>
    <ligand>
        <name>Mg(2+)</name>
        <dbReference type="ChEBI" id="CHEBI:18420"/>
    </ligand>
</feature>
<dbReference type="InterPro" id="IPR018303">
    <property type="entry name" value="ATPase_P-typ_P_site"/>
</dbReference>
<evidence type="ECO:0000256" key="1">
    <source>
        <dbReference type="ARBA" id="ARBA00004141"/>
    </source>
</evidence>
<dbReference type="Pfam" id="PF16212">
    <property type="entry name" value="PhoLip_ATPase_C"/>
    <property type="match status" value="1"/>
</dbReference>
<keyword evidence="9 16" id="KW-1133">Transmembrane helix</keyword>
<dbReference type="InterPro" id="IPR032631">
    <property type="entry name" value="P-type_ATPase_N"/>
</dbReference>
<dbReference type="PROSITE" id="PS00154">
    <property type="entry name" value="ATPASE_E1_E2"/>
    <property type="match status" value="1"/>
</dbReference>
<dbReference type="Gene3D" id="1.20.1110.10">
    <property type="entry name" value="Calcium-transporting ATPase, transmembrane domain"/>
    <property type="match status" value="1"/>
</dbReference>
<feature type="binding site" evidence="14">
    <location>
        <position position="1038"/>
    </location>
    <ligand>
        <name>ATP</name>
        <dbReference type="ChEBI" id="CHEBI:30616"/>
    </ligand>
</feature>
<feature type="transmembrane region" description="Helical" evidence="16">
    <location>
        <begin position="1370"/>
        <end position="1393"/>
    </location>
</feature>
<dbReference type="InterPro" id="IPR006539">
    <property type="entry name" value="P-type_ATPase_IV"/>
</dbReference>
<keyword evidence="5 14" id="KW-0547">Nucleotide-binding</keyword>
<feature type="compositionally biased region" description="Basic and acidic residues" evidence="17">
    <location>
        <begin position="51"/>
        <end position="63"/>
    </location>
</feature>
<feature type="transmembrane region" description="Helical" evidence="16">
    <location>
        <begin position="168"/>
        <end position="185"/>
    </location>
</feature>
<gene>
    <name evidence="20" type="primary">SMKI13G2840</name>
    <name evidence="20" type="ORF">SMKI_13G2840</name>
</gene>
<evidence type="ECO:0000256" key="10">
    <source>
        <dbReference type="ARBA" id="ARBA00023136"/>
    </source>
</evidence>
<sequence length="1660" mass="189867">MGIMDGQRRRSSSLRTQMFNKHLYDRYRGKTDDEIELEDINENITSSSDDNNGKDDRDERDETSGNCAAEMEYEEEEYSSPDISYNIITRILDTILDRRRTFHSKDGRHIPIILDHNAVEYKKVATKKDGYLIDERFNKPFCDNRITSSRYTFYSFFPRQLYAQFSKLANTYFFIVAILQMIPGWSTTGTYTTIIPLCVFMGISMTREAWDDFRRHRLDKEENNKPVDVLVKDVTNDLQDVYTLPNSIVSSTAYLTKTAIAENDLLPNGDHNSRQRRILDTHFNNFELLKNKYNVHIHQKKWEKLRVGDFVLLTQDDWVPADLLLLTCDGENNECFVETMALDGETNLKSKQPHPELNKLTKAASGLANINAQVTVEDPNIDLYNFEGNLELKNYRNDTIMKYPLGPDNVIYRGSILRNTHNVVGMVIFSGEETKIRMNALKNPRTKAPKLQRKINMIIIFMVFVVATISLFSYFGHVLHKKKYIDQNQAWYLFQADAGVAPTIMSFIIMYNTVIPLSLYVTMEIIKVVQSKMMEWDIDMYHAETNTPCESRTATILEELGQVSYIFSDKTGTLTDNKMIFRKFALYGSSWIHNVDLNNSEDNAEDSIKDNMSYLKLPPKAHNGSNIDVVSIGDQNLLDRLGLSKTSTESVCRPSLEDFPKSRNSIEYKGNSSAIYTGRPSMRSLFGKENSFLSKRASVNSPSEAFSDNIKSSFDLIRFIQKYPTALFSQKAKFFFLSLALCHSCLPKKTSDKSVEEDAIEYQSSSPDELALVTAARDLGYIVLNRNAQILTIKTFPDGFDGEAKLEEYEILNYIDFNSQRKRMSVLIRMPNQPNQVLLICKGADNVIMERLHDHELAAKIMADICNNTKERKDAEAELVLRQRKSLERMVDEEAMARTSLRNSLSSIPRASLSLQAVRKSLSMKNSRSRDPEKQIDSIDQFLETVKKSDQEIGNVVNKSRKSLHKQQIEKYGPRISIDETHSLKNNAAKGSRKEELQYDYDAEILEYIGNDELILNEEYVIERTLEAIDEFSTEGLRTLVYAYKWIDIGQYEKWNKRYHQAKTSLTDRKMKIDEVGAEIEDGLNILGVTAIEDKLQEGVSEAIEKIRRAGIKMWMLTGDKRETAINIGYSCMLIKDYSTVVILTTTDENIISKMNAVSQEVDSGNIAHCVVVIDGATLAMFEGNPTYMSVFIELCTKTDSVICCRASPSQKALMVSNIRNTDPNLVTLAIGDGANDIAMIQSADIGVGIAGKEGLQASRVSDYSIGQFRFLLKLLLVHGRYNYIRTSKFMLCTFYKEITFYFTQLIYQRYTMFSGSSLYEPWSLSMFNTLFTSLPVLCIGMFEKDLKPMTLLTIPELYSYGRLSQGFNWLIFMEWVILATANSLIITFLNVVMWGTSSLSDNTMYPLGIINFTAIVALINVKSQFVEMHNRNWLAFTSVVLSCGGWLVWCCALPVLNKTDQIYDVAYGFYNQFGKDITFWCTSLVLALLPITLDIVYKTFKVMIWPSDSDIFAELEQKSDIRKKLELGAYSEMRQGWTWDKDPSAFTRYTDKVLSRTRTNSRASTKTHNNSINSVENESKDYVPKKNAFQDPFKKSSERYEILPSGKLIRRPLLKSQSSKESVSDNITTKIKKKLTLPSRNSEEEDINQIIQARLKDLE</sequence>
<dbReference type="GO" id="GO:0005886">
    <property type="term" value="C:plasma membrane"/>
    <property type="evidence" value="ECO:0007669"/>
    <property type="project" value="TreeGrafter"/>
</dbReference>
<keyword evidence="21" id="KW-1185">Reference proteome</keyword>
<feature type="binding site" evidence="14">
    <location>
        <position position="1237"/>
    </location>
    <ligand>
        <name>ATP</name>
        <dbReference type="ChEBI" id="CHEBI:30616"/>
    </ligand>
</feature>
<evidence type="ECO:0000256" key="13">
    <source>
        <dbReference type="PIRSR" id="PIRSR606539-1"/>
    </source>
</evidence>
<evidence type="ECO:0000256" key="12">
    <source>
        <dbReference type="ARBA" id="ARBA00049128"/>
    </source>
</evidence>
<keyword evidence="6 14" id="KW-0067">ATP-binding</keyword>
<dbReference type="SUPFAM" id="SSF81660">
    <property type="entry name" value="Metal cation-transporting ATPase, ATP-binding domain N"/>
    <property type="match status" value="1"/>
</dbReference>
<keyword evidence="7 15" id="KW-0460">Magnesium</keyword>
<dbReference type="Pfam" id="PF13246">
    <property type="entry name" value="Cation_ATPase"/>
    <property type="match status" value="1"/>
</dbReference>
<feature type="transmembrane region" description="Helical" evidence="16">
    <location>
        <begin position="1478"/>
        <end position="1498"/>
    </location>
</feature>
<evidence type="ECO:0000259" key="19">
    <source>
        <dbReference type="Pfam" id="PF16212"/>
    </source>
</evidence>
<comment type="catalytic activity">
    <reaction evidence="11 16">
        <text>ATP + H2O + phospholipidSide 1 = ADP + phosphate + phospholipidSide 2.</text>
        <dbReference type="EC" id="7.6.2.1"/>
    </reaction>
</comment>